<reference evidence="1" key="1">
    <citation type="journal article" date="2015" name="Nature">
        <title>Complex archaea that bridge the gap between prokaryotes and eukaryotes.</title>
        <authorList>
            <person name="Spang A."/>
            <person name="Saw J.H."/>
            <person name="Jorgensen S.L."/>
            <person name="Zaremba-Niedzwiedzka K."/>
            <person name="Martijn J."/>
            <person name="Lind A.E."/>
            <person name="van Eijk R."/>
            <person name="Schleper C."/>
            <person name="Guy L."/>
            <person name="Ettema T.J."/>
        </authorList>
    </citation>
    <scope>NUCLEOTIDE SEQUENCE</scope>
</reference>
<proteinExistence type="predicted"/>
<accession>A0A0F8XY20</accession>
<gene>
    <name evidence="1" type="ORF">LCGC14_2866450</name>
</gene>
<sequence length="106" mass="12185">MPYIIATNTYPSHKQNEVIKKYLELIPKYPTDESTGEVVAQPVAFTNKGFKVLSIWEVKEGKFEEAFRRINTYFYEFKDIEGYEADIRVLSTFPEAISIAGIPSPE</sequence>
<evidence type="ECO:0008006" key="2">
    <source>
        <dbReference type="Google" id="ProtNLM"/>
    </source>
</evidence>
<comment type="caution">
    <text evidence="1">The sequence shown here is derived from an EMBL/GenBank/DDBJ whole genome shotgun (WGS) entry which is preliminary data.</text>
</comment>
<protein>
    <recommendedName>
        <fullName evidence="2">ABM domain-containing protein</fullName>
    </recommendedName>
</protein>
<name>A0A0F8XY20_9ZZZZ</name>
<dbReference type="EMBL" id="LAZR01070429">
    <property type="protein sequence ID" value="KKK41051.1"/>
    <property type="molecule type" value="Genomic_DNA"/>
</dbReference>
<evidence type="ECO:0000313" key="1">
    <source>
        <dbReference type="EMBL" id="KKK41051.1"/>
    </source>
</evidence>
<dbReference type="AlphaFoldDB" id="A0A0F8XY20"/>
<organism evidence="1">
    <name type="scientific">marine sediment metagenome</name>
    <dbReference type="NCBI Taxonomy" id="412755"/>
    <lineage>
        <taxon>unclassified sequences</taxon>
        <taxon>metagenomes</taxon>
        <taxon>ecological metagenomes</taxon>
    </lineage>
</organism>